<dbReference type="AlphaFoldDB" id="T1RPW7"/>
<sequence>MRLSRNHIGFICVTLSLMFHIFFVKFNFFPYYSLLPYILFGGVFFLLDISKGNNKYIYNIIFILILIMWGGISYIYNMEGDYYYLKEVIVISIFYFFSAIAIKRIFYFFNIRYTIENVLFYILFAWGGNIILSTIANIYPDILSLLLDFINIDGWDKQKTLYFANYRYIGVFQSFFGFGVINSFFLILFMWYIVRYSATRLRYIFIAVYLIFSVLGLMFSRTTIIGIVLSLLLAILNFKRKNILIILCFYILSATTILFGYSDLFSEKVMFGLEFLINYENSQAAGSMESLSSFWSILPTNMESWILGEGYFKNIDNFGSVLGYYKGTDVGFSRIIFANGVIGLVLLCGYIFFLFKMSFRGVLIPSLLFVCFLLLNVKGVALPYSFIYLFFIMDKESYNV</sequence>
<accession>T1RPW7</accession>
<keyword evidence="1" id="KW-1133">Transmembrane helix</keyword>
<feature type="transmembrane region" description="Helical" evidence="1">
    <location>
        <begin position="367"/>
        <end position="391"/>
    </location>
</feature>
<reference evidence="2" key="1">
    <citation type="journal article" date="2013" name="J. Bacteriol.">
        <title>Gene content and diversity of the loci encoding biosynthesis of capsular polysaccharides of the 15 serovar reference strains of Haemophilus parasuis.</title>
        <authorList>
            <consortium name="BRaDP1T Consortium"/>
            <person name="Howell K.J."/>
            <person name="Weinert L.A."/>
            <person name="Luan S.L."/>
            <person name="Peters S.E."/>
            <person name="Chaudhuri R.R."/>
            <person name="Harris D."/>
            <person name="Angen O."/>
            <person name="Aragon V."/>
            <person name="Parkhill J."/>
            <person name="Langford P.R."/>
            <person name="Rycroft A.N."/>
            <person name="Wren B.W."/>
            <person name="Tucker A.W."/>
            <person name="Maskell D.J."/>
        </authorList>
    </citation>
    <scope>NUCLEOTIDE SEQUENCE</scope>
    <source>
        <strain evidence="2">C5</strain>
    </source>
</reference>
<feature type="transmembrane region" description="Helical" evidence="1">
    <location>
        <begin position="29"/>
        <end position="49"/>
    </location>
</feature>
<evidence type="ECO:0000313" key="3">
    <source>
        <dbReference type="EMBL" id="MDD2169059.1"/>
    </source>
</evidence>
<evidence type="ECO:0000256" key="1">
    <source>
        <dbReference type="SAM" id="Phobius"/>
    </source>
</evidence>
<feature type="transmembrane region" description="Helical" evidence="1">
    <location>
        <begin position="171"/>
        <end position="194"/>
    </location>
</feature>
<feature type="transmembrane region" description="Helical" evidence="1">
    <location>
        <begin position="206"/>
        <end position="236"/>
    </location>
</feature>
<feature type="transmembrane region" description="Helical" evidence="1">
    <location>
        <begin position="56"/>
        <end position="76"/>
    </location>
</feature>
<dbReference type="EMBL" id="KC795411">
    <property type="protein sequence ID" value="AGM38753.1"/>
    <property type="molecule type" value="Genomic_DNA"/>
</dbReference>
<dbReference type="EMBL" id="JAODIR010000088">
    <property type="protein sequence ID" value="MDD2169059.1"/>
    <property type="molecule type" value="Genomic_DNA"/>
</dbReference>
<reference evidence="2" key="2">
    <citation type="submission" date="2013-03" db="EMBL/GenBank/DDBJ databases">
        <authorList>
            <person name="Howell K."/>
            <person name="Weinert L."/>
            <person name="Luan S.-L."/>
            <person name="Peters S."/>
            <person name="Aragon V."/>
            <person name="Angen O."/>
            <person name="Tucker A.W."/>
            <person name="Maskell D.J."/>
        </authorList>
    </citation>
    <scope>NUCLEOTIDE SEQUENCE</scope>
    <source>
        <strain evidence="2">C5</strain>
    </source>
</reference>
<keyword evidence="1" id="KW-0472">Membrane</keyword>
<reference evidence="3" key="3">
    <citation type="submission" date="2022-09" db="EMBL/GenBank/DDBJ databases">
        <title>Molecular characterization of Glaesserella parasuis strains circulating in commercial swine farms using whole-genome sequencing.</title>
        <authorList>
            <person name="Mugabi R."/>
            <person name="Clavijo M."/>
            <person name="Li G."/>
        </authorList>
    </citation>
    <scope>NUCLEOTIDE SEQUENCE</scope>
    <source>
        <strain evidence="3">0435-53</strain>
    </source>
</reference>
<feature type="transmembrane region" description="Helical" evidence="1">
    <location>
        <begin position="118"/>
        <end position="139"/>
    </location>
</feature>
<feature type="transmembrane region" description="Helical" evidence="1">
    <location>
        <begin position="7"/>
        <end position="23"/>
    </location>
</feature>
<proteinExistence type="predicted"/>
<dbReference type="Proteomes" id="UP001148834">
    <property type="component" value="Unassembled WGS sequence"/>
</dbReference>
<feature type="transmembrane region" description="Helical" evidence="1">
    <location>
        <begin position="88"/>
        <end position="106"/>
    </location>
</feature>
<name>T1RPW7_GLAPU</name>
<evidence type="ECO:0000313" key="2">
    <source>
        <dbReference type="EMBL" id="AGM38753.1"/>
    </source>
</evidence>
<feature type="transmembrane region" description="Helical" evidence="1">
    <location>
        <begin position="335"/>
        <end position="355"/>
    </location>
</feature>
<feature type="transmembrane region" description="Helical" evidence="1">
    <location>
        <begin position="242"/>
        <end position="261"/>
    </location>
</feature>
<protein>
    <submittedName>
        <fullName evidence="2">Type 1 secretion C-terminal target domain</fullName>
    </submittedName>
</protein>
<gene>
    <name evidence="2" type="primary">scdA8</name>
    <name evidence="3" type="ORF">N5925_10870</name>
</gene>
<keyword evidence="1" id="KW-0812">Transmembrane</keyword>
<organism evidence="2">
    <name type="scientific">Glaesserella parasuis</name>
    <name type="common">Haemophilus parasuis</name>
    <dbReference type="NCBI Taxonomy" id="738"/>
    <lineage>
        <taxon>Bacteria</taxon>
        <taxon>Pseudomonadati</taxon>
        <taxon>Pseudomonadota</taxon>
        <taxon>Gammaproteobacteria</taxon>
        <taxon>Pasteurellales</taxon>
        <taxon>Pasteurellaceae</taxon>
        <taxon>Glaesserella</taxon>
    </lineage>
</organism>